<dbReference type="InterPro" id="IPR011059">
    <property type="entry name" value="Metal-dep_hydrolase_composite"/>
</dbReference>
<gene>
    <name evidence="2" type="ORF">E6Q54_17995</name>
</gene>
<accession>A0A5C7XTB1</accession>
<protein>
    <submittedName>
        <fullName evidence="2">Amidohydrolase</fullName>
    </submittedName>
</protein>
<dbReference type="PANTHER" id="PTHR22642:SF2">
    <property type="entry name" value="PROTEIN LONG AFTER FAR-RED 3"/>
    <property type="match status" value="1"/>
</dbReference>
<comment type="caution">
    <text evidence="2">The sequence shown here is derived from an EMBL/GenBank/DDBJ whole genome shotgun (WGS) entry which is preliminary data.</text>
</comment>
<dbReference type="Gene3D" id="3.20.20.140">
    <property type="entry name" value="Metal-dependent hydrolases"/>
    <property type="match status" value="1"/>
</dbReference>
<dbReference type="SUPFAM" id="SSF51338">
    <property type="entry name" value="Composite domain of metallo-dependent hydrolases"/>
    <property type="match status" value="1"/>
</dbReference>
<name>A0A5C7XTB1_9MYCO</name>
<evidence type="ECO:0000313" key="2">
    <source>
        <dbReference type="EMBL" id="TXI52670.1"/>
    </source>
</evidence>
<feature type="non-terminal residue" evidence="2">
    <location>
        <position position="1"/>
    </location>
</feature>
<evidence type="ECO:0000313" key="3">
    <source>
        <dbReference type="Proteomes" id="UP000321797"/>
    </source>
</evidence>
<dbReference type="Pfam" id="PF07969">
    <property type="entry name" value="Amidohydro_3"/>
    <property type="match status" value="1"/>
</dbReference>
<evidence type="ECO:0000259" key="1">
    <source>
        <dbReference type="Pfam" id="PF07969"/>
    </source>
</evidence>
<dbReference type="AlphaFoldDB" id="A0A5C7XTB1"/>
<keyword evidence="2" id="KW-0378">Hydrolase</keyword>
<dbReference type="RefSeq" id="WP_276762407.1">
    <property type="nucleotide sequence ID" value="NZ_SSGD01000121.1"/>
</dbReference>
<dbReference type="InterPro" id="IPR013108">
    <property type="entry name" value="Amidohydro_3"/>
</dbReference>
<dbReference type="Proteomes" id="UP000321797">
    <property type="component" value="Unassembled WGS sequence"/>
</dbReference>
<feature type="domain" description="Amidohydrolase 3" evidence="1">
    <location>
        <begin position="1"/>
        <end position="102"/>
    </location>
</feature>
<dbReference type="GO" id="GO:0016810">
    <property type="term" value="F:hydrolase activity, acting on carbon-nitrogen (but not peptide) bonds"/>
    <property type="evidence" value="ECO:0007669"/>
    <property type="project" value="InterPro"/>
</dbReference>
<organism evidence="2 3">
    <name type="scientific">Mycolicibacter arupensis</name>
    <dbReference type="NCBI Taxonomy" id="342002"/>
    <lineage>
        <taxon>Bacteria</taxon>
        <taxon>Bacillati</taxon>
        <taxon>Actinomycetota</taxon>
        <taxon>Actinomycetes</taxon>
        <taxon>Mycobacteriales</taxon>
        <taxon>Mycobacteriaceae</taxon>
        <taxon>Mycolicibacter</taxon>
    </lineage>
</organism>
<sequence>FHNDGTVTPPSPLGNIATAVNRTAKGSGRVLAPEQRISVDAAIKAQTLDAAWQLRLDTEIGSLEPGKYADLVVLSHNPRRVPPAELRDVAVEATYLMGRQTYGKVLG</sequence>
<proteinExistence type="predicted"/>
<reference evidence="2 3" key="1">
    <citation type="submission" date="2018-09" db="EMBL/GenBank/DDBJ databases">
        <title>Metagenome Assembled Genomes from an Advanced Water Purification Facility.</title>
        <authorList>
            <person name="Stamps B.W."/>
            <person name="Spear J.R."/>
        </authorList>
    </citation>
    <scope>NUCLEOTIDE SEQUENCE [LARGE SCALE GENOMIC DNA]</scope>
    <source>
        <strain evidence="2">Bin_29_2</strain>
    </source>
</reference>
<dbReference type="Gene3D" id="2.30.40.10">
    <property type="entry name" value="Urease, subunit C, domain 1"/>
    <property type="match status" value="1"/>
</dbReference>
<dbReference type="EMBL" id="SSGD01000121">
    <property type="protein sequence ID" value="TXI52670.1"/>
    <property type="molecule type" value="Genomic_DNA"/>
</dbReference>
<dbReference type="PANTHER" id="PTHR22642">
    <property type="entry name" value="IMIDAZOLONEPROPIONASE"/>
    <property type="match status" value="1"/>
</dbReference>